<gene>
    <name evidence="2" type="ORF">GHI93_03960</name>
</gene>
<comment type="caution">
    <text evidence="2">The sequence shown here is derived from an EMBL/GenBank/DDBJ whole genome shotgun (WGS) entry which is preliminary data.</text>
</comment>
<dbReference type="InterPro" id="IPR008125">
    <property type="entry name" value="Streptothricin_AcTrfase"/>
</dbReference>
<dbReference type="SUPFAM" id="SSF55729">
    <property type="entry name" value="Acyl-CoA N-acyltransferases (Nat)"/>
    <property type="match status" value="1"/>
</dbReference>
<keyword evidence="3" id="KW-1185">Reference proteome</keyword>
<evidence type="ECO:0000313" key="3">
    <source>
        <dbReference type="Proteomes" id="UP000439550"/>
    </source>
</evidence>
<sequence>MEIIPITQENETALFIKNEAFELFGEMIVERNEKNWTYHIKNFPADQRKYQTFPDEHYQYSEINQTGFAFGAFEGGKCVGLAIFRAQWNHYLYLDDLKVNRKFRKTGVAKQLLKTAALTAKTAGYRGFFTIGQNNNVAACQFYLNYGFEIGGLDTKIYQHTQQKGKQNIHFYYDFS</sequence>
<proteinExistence type="predicted"/>
<dbReference type="GO" id="GO:0016747">
    <property type="term" value="F:acyltransferase activity, transferring groups other than amino-acyl groups"/>
    <property type="evidence" value="ECO:0007669"/>
    <property type="project" value="InterPro"/>
</dbReference>
<dbReference type="RefSeq" id="WP_153495778.1">
    <property type="nucleotide sequence ID" value="NZ_CAXYUY010000004.1"/>
</dbReference>
<keyword evidence="2" id="KW-0808">Transferase</keyword>
<dbReference type="InterPro" id="IPR016181">
    <property type="entry name" value="Acyl_CoA_acyltransferase"/>
</dbReference>
<protein>
    <submittedName>
        <fullName evidence="2">GNAT family N-acetyltransferase</fullName>
    </submittedName>
</protein>
<dbReference type="Gene3D" id="3.40.630.30">
    <property type="match status" value="1"/>
</dbReference>
<dbReference type="InterPro" id="IPR000182">
    <property type="entry name" value="GNAT_dom"/>
</dbReference>
<dbReference type="OrthoDB" id="9809956at2"/>
<dbReference type="PROSITE" id="PS51186">
    <property type="entry name" value="GNAT"/>
    <property type="match status" value="1"/>
</dbReference>
<dbReference type="Proteomes" id="UP000439550">
    <property type="component" value="Unassembled WGS sequence"/>
</dbReference>
<name>A0A7X1Z7G7_9LACT</name>
<dbReference type="CDD" id="cd04301">
    <property type="entry name" value="NAT_SF"/>
    <property type="match status" value="1"/>
</dbReference>
<organism evidence="2 3">
    <name type="scientific">Lactococcus hircilactis</name>
    <dbReference type="NCBI Taxonomy" id="1494462"/>
    <lineage>
        <taxon>Bacteria</taxon>
        <taxon>Bacillati</taxon>
        <taxon>Bacillota</taxon>
        <taxon>Bacilli</taxon>
        <taxon>Lactobacillales</taxon>
        <taxon>Streptococcaceae</taxon>
        <taxon>Lactococcus</taxon>
    </lineage>
</organism>
<accession>A0A7X1Z7G7</accession>
<dbReference type="AlphaFoldDB" id="A0A7X1Z7G7"/>
<reference evidence="2 3" key="1">
    <citation type="submission" date="2019-10" db="EMBL/GenBank/DDBJ databases">
        <authorList>
            <person name="Dong K."/>
        </authorList>
    </citation>
    <scope>NUCLEOTIDE SEQUENCE [LARGE SCALE GENOMIC DNA]</scope>
    <source>
        <strain evidence="2 3">DSM 28960</strain>
    </source>
</reference>
<dbReference type="EMBL" id="WITJ01000004">
    <property type="protein sequence ID" value="MQW39108.1"/>
    <property type="molecule type" value="Genomic_DNA"/>
</dbReference>
<evidence type="ECO:0000259" key="1">
    <source>
        <dbReference type="PROSITE" id="PS51186"/>
    </source>
</evidence>
<evidence type="ECO:0000313" key="2">
    <source>
        <dbReference type="EMBL" id="MQW39108.1"/>
    </source>
</evidence>
<dbReference type="Pfam" id="PF00583">
    <property type="entry name" value="Acetyltransf_1"/>
    <property type="match status" value="1"/>
</dbReference>
<dbReference type="PRINTS" id="PR01754">
    <property type="entry name" value="SACTRNSFRASE"/>
</dbReference>
<feature type="domain" description="N-acetyltransferase" evidence="1">
    <location>
        <begin position="27"/>
        <end position="176"/>
    </location>
</feature>